<dbReference type="AlphaFoldDB" id="A0A5C6EKQ7"/>
<organism evidence="1 2">
    <name type="scientific">Rubripirellula tenax</name>
    <dbReference type="NCBI Taxonomy" id="2528015"/>
    <lineage>
        <taxon>Bacteria</taxon>
        <taxon>Pseudomonadati</taxon>
        <taxon>Planctomycetota</taxon>
        <taxon>Planctomycetia</taxon>
        <taxon>Pirellulales</taxon>
        <taxon>Pirellulaceae</taxon>
        <taxon>Rubripirellula</taxon>
    </lineage>
</organism>
<evidence type="ECO:0000313" key="1">
    <source>
        <dbReference type="EMBL" id="TWU49034.1"/>
    </source>
</evidence>
<dbReference type="Proteomes" id="UP000318288">
    <property type="component" value="Unassembled WGS sequence"/>
</dbReference>
<reference evidence="1 2" key="1">
    <citation type="submission" date="2019-02" db="EMBL/GenBank/DDBJ databases">
        <title>Deep-cultivation of Planctomycetes and their phenomic and genomic characterization uncovers novel biology.</title>
        <authorList>
            <person name="Wiegand S."/>
            <person name="Jogler M."/>
            <person name="Boedeker C."/>
            <person name="Pinto D."/>
            <person name="Vollmers J."/>
            <person name="Rivas-Marin E."/>
            <person name="Kohn T."/>
            <person name="Peeters S.H."/>
            <person name="Heuer A."/>
            <person name="Rast P."/>
            <person name="Oberbeckmann S."/>
            <person name="Bunk B."/>
            <person name="Jeske O."/>
            <person name="Meyerdierks A."/>
            <person name="Storesund J.E."/>
            <person name="Kallscheuer N."/>
            <person name="Luecker S."/>
            <person name="Lage O.M."/>
            <person name="Pohl T."/>
            <person name="Merkel B.J."/>
            <person name="Hornburger P."/>
            <person name="Mueller R.-W."/>
            <person name="Bruemmer F."/>
            <person name="Labrenz M."/>
            <person name="Spormann A.M."/>
            <person name="Op Den Camp H."/>
            <person name="Overmann J."/>
            <person name="Amann R."/>
            <person name="Jetten M.S.M."/>
            <person name="Mascher T."/>
            <person name="Medema M.H."/>
            <person name="Devos D.P."/>
            <person name="Kaster A.-K."/>
            <person name="Ovreas L."/>
            <person name="Rohde M."/>
            <person name="Galperin M.Y."/>
            <person name="Jogler C."/>
        </authorList>
    </citation>
    <scope>NUCLEOTIDE SEQUENCE [LARGE SCALE GENOMIC DNA]</scope>
    <source>
        <strain evidence="1 2">Poly51</strain>
    </source>
</reference>
<keyword evidence="2" id="KW-1185">Reference proteome</keyword>
<dbReference type="InterPro" id="IPR032675">
    <property type="entry name" value="LRR_dom_sf"/>
</dbReference>
<comment type="caution">
    <text evidence="1">The sequence shown here is derived from an EMBL/GenBank/DDBJ whole genome shotgun (WGS) entry which is preliminary data.</text>
</comment>
<dbReference type="Gene3D" id="3.80.10.10">
    <property type="entry name" value="Ribonuclease Inhibitor"/>
    <property type="match status" value="1"/>
</dbReference>
<name>A0A5C6EKQ7_9BACT</name>
<evidence type="ECO:0000313" key="2">
    <source>
        <dbReference type="Proteomes" id="UP000318288"/>
    </source>
</evidence>
<protein>
    <submittedName>
        <fullName evidence="1">Leucine Rich repeats (2 copies)</fullName>
    </submittedName>
</protein>
<accession>A0A5C6EKQ7</accession>
<sequence>MNPPNSDIPDHLKIRFWRRLKCRVSWLAAKPEERHGCIRIARRGGSFWFHSTNFLRSTVQGAYLRCLPIDDADLEAIGTFRHCEALDLGGTCISDHGIRYLSRMESLQYLFLWHTQISDAAIDWIAKIPQLRMLSVCNTSISIDGVDNLHCSLKDCLLCLDDDHYRYGQLRDLDALRSFAES</sequence>
<proteinExistence type="predicted"/>
<dbReference type="EMBL" id="SJPW01000006">
    <property type="protein sequence ID" value="TWU49034.1"/>
    <property type="molecule type" value="Genomic_DNA"/>
</dbReference>
<dbReference type="SUPFAM" id="SSF52047">
    <property type="entry name" value="RNI-like"/>
    <property type="match status" value="1"/>
</dbReference>
<gene>
    <name evidence="1" type="ORF">Poly51_49380</name>
</gene>